<accession>A0A1L3LTA5</accession>
<dbReference type="KEGG" id="same:SAMCFNEI73_pB0129"/>
<keyword evidence="2" id="KW-1185">Reference proteome</keyword>
<dbReference type="EMBL" id="CP013109">
    <property type="protein sequence ID" value="APG93329.1"/>
    <property type="molecule type" value="Genomic_DNA"/>
</dbReference>
<gene>
    <name evidence="1" type="ORF">SAMCFNEI73_pB0129</name>
</gene>
<protein>
    <submittedName>
        <fullName evidence="1">Uncharacterized protein</fullName>
    </submittedName>
</protein>
<dbReference type="AlphaFoldDB" id="A0A1L3LTA5"/>
<keyword evidence="1" id="KW-0614">Plasmid</keyword>
<sequence>MTIGYPAYLNEPDVGGHGFGMDNGERAAFFAAATISAKRSFLAESP</sequence>
<name>A0A1L3LTA5_9HYPH</name>
<organism evidence="1 2">
    <name type="scientific">Sinorhizobium americanum</name>
    <dbReference type="NCBI Taxonomy" id="194963"/>
    <lineage>
        <taxon>Bacteria</taxon>
        <taxon>Pseudomonadati</taxon>
        <taxon>Pseudomonadota</taxon>
        <taxon>Alphaproteobacteria</taxon>
        <taxon>Hyphomicrobiales</taxon>
        <taxon>Rhizobiaceae</taxon>
        <taxon>Sinorhizobium/Ensifer group</taxon>
        <taxon>Sinorhizobium</taxon>
    </lineage>
</organism>
<proteinExistence type="predicted"/>
<evidence type="ECO:0000313" key="1">
    <source>
        <dbReference type="EMBL" id="APG93329.1"/>
    </source>
</evidence>
<reference evidence="1 2" key="1">
    <citation type="submission" date="2015-10" db="EMBL/GenBank/DDBJ databases">
        <title>Genomic differences between typical nodule nitrogen-fixing rhizobial strains and those coming from bean seeds.</title>
        <authorList>
            <person name="Peralta H."/>
            <person name="Aguilar-Vera A."/>
            <person name="Diaz R."/>
            <person name="Mora Y."/>
            <person name="Martinez-Batallar G."/>
            <person name="Salazar E."/>
            <person name="Vargas-Lagunas C."/>
            <person name="Encarnacion S."/>
            <person name="Girard L."/>
            <person name="Mora J."/>
        </authorList>
    </citation>
    <scope>NUCLEOTIDE SEQUENCE [LARGE SCALE GENOMIC DNA]</scope>
    <source>
        <strain evidence="1 2">CFNEI 73</strain>
        <plasmid evidence="1 2">B</plasmid>
    </source>
</reference>
<geneLocation type="plasmid" evidence="1 2">
    <name>B</name>
</geneLocation>
<dbReference type="Proteomes" id="UP000182306">
    <property type="component" value="Plasmid B"/>
</dbReference>
<evidence type="ECO:0000313" key="2">
    <source>
        <dbReference type="Proteomes" id="UP000182306"/>
    </source>
</evidence>